<dbReference type="Gene3D" id="2.70.70.10">
    <property type="entry name" value="Glucose Permease (Domain IIA)"/>
    <property type="match status" value="1"/>
</dbReference>
<proteinExistence type="predicted"/>
<feature type="transmembrane region" description="Helical" evidence="1">
    <location>
        <begin position="7"/>
        <end position="31"/>
    </location>
</feature>
<evidence type="ECO:0000313" key="3">
    <source>
        <dbReference type="EMBL" id="KKQ66976.1"/>
    </source>
</evidence>
<organism evidence="3 4">
    <name type="scientific">Candidatus Daviesbacteria bacterium GW2011_GWA2_38_24</name>
    <dbReference type="NCBI Taxonomy" id="1618422"/>
    <lineage>
        <taxon>Bacteria</taxon>
        <taxon>Candidatus Daviesiibacteriota</taxon>
    </lineage>
</organism>
<keyword evidence="1" id="KW-0812">Transmembrane</keyword>
<dbReference type="CDD" id="cd12797">
    <property type="entry name" value="M23_peptidase"/>
    <property type="match status" value="1"/>
</dbReference>
<dbReference type="Proteomes" id="UP000034235">
    <property type="component" value="Unassembled WGS sequence"/>
</dbReference>
<keyword evidence="1" id="KW-0472">Membrane</keyword>
<gene>
    <name evidence="3" type="ORF">US86_C0002G0093</name>
</gene>
<feature type="domain" description="M23ase beta-sheet core" evidence="2">
    <location>
        <begin position="109"/>
        <end position="180"/>
    </location>
</feature>
<evidence type="ECO:0000259" key="2">
    <source>
        <dbReference type="Pfam" id="PF01551"/>
    </source>
</evidence>
<evidence type="ECO:0000313" key="4">
    <source>
        <dbReference type="Proteomes" id="UP000034235"/>
    </source>
</evidence>
<accession>A0A0G0MPV9</accession>
<dbReference type="AlphaFoldDB" id="A0A0G0MPV9"/>
<protein>
    <recommendedName>
        <fullName evidence="2">M23ase beta-sheet core domain-containing protein</fullName>
    </recommendedName>
</protein>
<keyword evidence="1" id="KW-1133">Transmembrane helix</keyword>
<reference evidence="3 4" key="1">
    <citation type="journal article" date="2015" name="Nature">
        <title>rRNA introns, odd ribosomes, and small enigmatic genomes across a large radiation of phyla.</title>
        <authorList>
            <person name="Brown C.T."/>
            <person name="Hug L.A."/>
            <person name="Thomas B.C."/>
            <person name="Sharon I."/>
            <person name="Castelle C.J."/>
            <person name="Singh A."/>
            <person name="Wilkins M.J."/>
            <person name="Williams K.H."/>
            <person name="Banfield J.F."/>
        </authorList>
    </citation>
    <scope>NUCLEOTIDE SEQUENCE [LARGE SCALE GENOMIC DNA]</scope>
</reference>
<dbReference type="InterPro" id="IPR016047">
    <property type="entry name" value="M23ase_b-sheet_dom"/>
</dbReference>
<dbReference type="SUPFAM" id="SSF51261">
    <property type="entry name" value="Duplicated hybrid motif"/>
    <property type="match status" value="1"/>
</dbReference>
<evidence type="ECO:0000256" key="1">
    <source>
        <dbReference type="SAM" id="Phobius"/>
    </source>
</evidence>
<dbReference type="Pfam" id="PF01551">
    <property type="entry name" value="Peptidase_M23"/>
    <property type="match status" value="1"/>
</dbReference>
<dbReference type="EMBL" id="LBUP01000002">
    <property type="protein sequence ID" value="KKQ66976.1"/>
    <property type="molecule type" value="Genomic_DNA"/>
</dbReference>
<sequence length="263" mass="29929">MPSQKGFSLLLVVLATIILIATGITIFNLFIKNSTFYTTVLLSKEEKLKNKPTLYNLGVNFDKFDPSSGKAGDFLFTREKIFEDRLFLEFGYVVKNGQVQKVLPHPTYFLPQGTKIIAISPGKVLGLRSQKDSNDYELLVQPKDAPGWRIAYDHLENVRFKKGDTVKTGDIVGEVTAGYNSGSGNFTMTEITVFIEGTKPEDIENYCPYMLLENSVKDQYAQKILQFAKDWEEYTDNPAMYDEKSWVFPGCRYEKLNETNTMK</sequence>
<comment type="caution">
    <text evidence="3">The sequence shown here is derived from an EMBL/GenBank/DDBJ whole genome shotgun (WGS) entry which is preliminary data.</text>
</comment>
<dbReference type="InterPro" id="IPR011055">
    <property type="entry name" value="Dup_hybrid_motif"/>
</dbReference>
<name>A0A0G0MPV9_9BACT</name>